<dbReference type="InterPro" id="IPR050109">
    <property type="entry name" value="HTH-type_TetR-like_transc_reg"/>
</dbReference>
<dbReference type="PANTHER" id="PTHR30055">
    <property type="entry name" value="HTH-TYPE TRANSCRIPTIONAL REGULATOR RUTR"/>
    <property type="match status" value="1"/>
</dbReference>
<dbReference type="PRINTS" id="PR00455">
    <property type="entry name" value="HTHTETR"/>
</dbReference>
<evidence type="ECO:0000256" key="3">
    <source>
        <dbReference type="ARBA" id="ARBA00023163"/>
    </source>
</evidence>
<dbReference type="PANTHER" id="PTHR30055:SF234">
    <property type="entry name" value="HTH-TYPE TRANSCRIPTIONAL REGULATOR BETI"/>
    <property type="match status" value="1"/>
</dbReference>
<evidence type="ECO:0000259" key="5">
    <source>
        <dbReference type="PROSITE" id="PS50977"/>
    </source>
</evidence>
<evidence type="ECO:0000313" key="6">
    <source>
        <dbReference type="EMBL" id="MCM6775297.1"/>
    </source>
</evidence>
<gene>
    <name evidence="6" type="ORF">NDR86_17630</name>
</gene>
<evidence type="ECO:0000256" key="2">
    <source>
        <dbReference type="ARBA" id="ARBA00023125"/>
    </source>
</evidence>
<dbReference type="GO" id="GO:0000976">
    <property type="term" value="F:transcription cis-regulatory region binding"/>
    <property type="evidence" value="ECO:0007669"/>
    <property type="project" value="TreeGrafter"/>
</dbReference>
<keyword evidence="2 4" id="KW-0238">DNA-binding</keyword>
<accession>A0A9X2IWU1</accession>
<keyword evidence="3" id="KW-0804">Transcription</keyword>
<dbReference type="RefSeq" id="WP_251913476.1">
    <property type="nucleotide sequence ID" value="NZ_JAMRXG010000007.1"/>
</dbReference>
<comment type="caution">
    <text evidence="6">The sequence shown here is derived from an EMBL/GenBank/DDBJ whole genome shotgun (WGS) entry which is preliminary data.</text>
</comment>
<dbReference type="EMBL" id="JAMRXG010000007">
    <property type="protein sequence ID" value="MCM6775297.1"/>
    <property type="molecule type" value="Genomic_DNA"/>
</dbReference>
<dbReference type="InterPro" id="IPR009057">
    <property type="entry name" value="Homeodomain-like_sf"/>
</dbReference>
<dbReference type="Gene3D" id="1.10.10.60">
    <property type="entry name" value="Homeodomain-like"/>
    <property type="match status" value="1"/>
</dbReference>
<proteinExistence type="predicted"/>
<keyword evidence="7" id="KW-1185">Reference proteome</keyword>
<dbReference type="InterPro" id="IPR041347">
    <property type="entry name" value="MftR_C"/>
</dbReference>
<evidence type="ECO:0000256" key="1">
    <source>
        <dbReference type="ARBA" id="ARBA00023015"/>
    </source>
</evidence>
<dbReference type="Pfam" id="PF17754">
    <property type="entry name" value="TetR_C_14"/>
    <property type="match status" value="1"/>
</dbReference>
<protein>
    <submittedName>
        <fullName evidence="6">TetR/AcrR family transcriptional regulator</fullName>
    </submittedName>
</protein>
<dbReference type="Gene3D" id="1.10.357.10">
    <property type="entry name" value="Tetracycline Repressor, domain 2"/>
    <property type="match status" value="1"/>
</dbReference>
<dbReference type="Pfam" id="PF00440">
    <property type="entry name" value="TetR_N"/>
    <property type="match status" value="1"/>
</dbReference>
<dbReference type="PROSITE" id="PS50977">
    <property type="entry name" value="HTH_TETR_2"/>
    <property type="match status" value="1"/>
</dbReference>
<dbReference type="GO" id="GO:0003700">
    <property type="term" value="F:DNA-binding transcription factor activity"/>
    <property type="evidence" value="ECO:0007669"/>
    <property type="project" value="TreeGrafter"/>
</dbReference>
<dbReference type="InterPro" id="IPR023772">
    <property type="entry name" value="DNA-bd_HTH_TetR-type_CS"/>
</dbReference>
<dbReference type="SUPFAM" id="SSF46689">
    <property type="entry name" value="Homeodomain-like"/>
    <property type="match status" value="1"/>
</dbReference>
<feature type="DNA-binding region" description="H-T-H motif" evidence="4">
    <location>
        <begin position="36"/>
        <end position="55"/>
    </location>
</feature>
<evidence type="ECO:0000313" key="7">
    <source>
        <dbReference type="Proteomes" id="UP001139157"/>
    </source>
</evidence>
<evidence type="ECO:0000256" key="4">
    <source>
        <dbReference type="PROSITE-ProRule" id="PRU00335"/>
    </source>
</evidence>
<dbReference type="PROSITE" id="PS01081">
    <property type="entry name" value="HTH_TETR_1"/>
    <property type="match status" value="1"/>
</dbReference>
<reference evidence="6" key="1">
    <citation type="submission" date="2022-06" db="EMBL/GenBank/DDBJ databases">
        <title>Novel species in genus nocardia.</title>
        <authorList>
            <person name="Li F."/>
        </authorList>
    </citation>
    <scope>NUCLEOTIDE SEQUENCE</scope>
    <source>
        <strain evidence="6">CDC141</strain>
    </source>
</reference>
<keyword evidence="1" id="KW-0805">Transcription regulation</keyword>
<dbReference type="AlphaFoldDB" id="A0A9X2IWU1"/>
<organism evidence="6 7">
    <name type="scientific">Nocardia pulmonis</name>
    <dbReference type="NCBI Taxonomy" id="2951408"/>
    <lineage>
        <taxon>Bacteria</taxon>
        <taxon>Bacillati</taxon>
        <taxon>Actinomycetota</taxon>
        <taxon>Actinomycetes</taxon>
        <taxon>Mycobacteriales</taxon>
        <taxon>Nocardiaceae</taxon>
        <taxon>Nocardia</taxon>
    </lineage>
</organism>
<feature type="domain" description="HTH tetR-type" evidence="5">
    <location>
        <begin position="13"/>
        <end position="73"/>
    </location>
</feature>
<dbReference type="InterPro" id="IPR001647">
    <property type="entry name" value="HTH_TetR"/>
</dbReference>
<dbReference type="Proteomes" id="UP001139157">
    <property type="component" value="Unassembled WGS sequence"/>
</dbReference>
<name>A0A9X2IWU1_9NOCA</name>
<sequence>MSEVGRRQAREKARVRRDLIATALRLFEQQGVEQTTVQQIADAAGVTRRTFHRHFLSKWAVVGAEEDDVLTWLLAAVESRPPAESVLTAMRSALRALLLEQLSPEQVEAAFRARHLLNSNAQLRQRSFLGAQQRQLLLARAFAARSGCPEEDLGPQLAAGACLAAINVSLDRWARLGDRSAIALHEIMDGALATLGSGIDLPADQRRRL</sequence>